<evidence type="ECO:0000259" key="1">
    <source>
        <dbReference type="PROSITE" id="PS50206"/>
    </source>
</evidence>
<dbReference type="PANTHER" id="PTHR43031:SF1">
    <property type="entry name" value="PYRIDINE NUCLEOTIDE-DISULPHIDE OXIDOREDUCTASE"/>
    <property type="match status" value="1"/>
</dbReference>
<comment type="caution">
    <text evidence="2">The sequence shown here is derived from an EMBL/GenBank/DDBJ whole genome shotgun (WGS) entry which is preliminary data.</text>
</comment>
<evidence type="ECO:0000313" key="2">
    <source>
        <dbReference type="EMBL" id="MPM22972.1"/>
    </source>
</evidence>
<dbReference type="Gene3D" id="3.40.250.10">
    <property type="entry name" value="Rhodanese-like domain"/>
    <property type="match status" value="1"/>
</dbReference>
<dbReference type="PROSITE" id="PS50206">
    <property type="entry name" value="RHODANESE_3"/>
    <property type="match status" value="1"/>
</dbReference>
<sequence>MFDLTVAATGINERTAKKAGIDCDKVVLSPMNHAGYYPGGTVMTVKVVFEKGTYRLLGAQIVGCDGVDKRIDVLATAMHAGLTALQLKDLDLAYAPPYSSAKDPVNMAGFMIENLAKGTVKQFHWDEVDALPRDGSVTLLDTRTAEEYADGHAEGFINLPVDELRGRMGKLPLGKPVYAMCQTGLRSYLACRILSQSGYDCCNFSGGYRLYGAITGDRAAARTAAPCGMEKQ</sequence>
<gene>
    <name evidence="2" type="primary">cdr_20</name>
    <name evidence="2" type="ORF">SDC9_69433</name>
</gene>
<dbReference type="InterPro" id="IPR036873">
    <property type="entry name" value="Rhodanese-like_dom_sf"/>
</dbReference>
<dbReference type="SUPFAM" id="SSF52821">
    <property type="entry name" value="Rhodanese/Cell cycle control phosphatase"/>
    <property type="match status" value="1"/>
</dbReference>
<dbReference type="InterPro" id="IPR036188">
    <property type="entry name" value="FAD/NAD-bd_sf"/>
</dbReference>
<dbReference type="InterPro" id="IPR016156">
    <property type="entry name" value="FAD/NAD-linked_Rdtase_dimer_sf"/>
</dbReference>
<reference evidence="2" key="1">
    <citation type="submission" date="2019-08" db="EMBL/GenBank/DDBJ databases">
        <authorList>
            <person name="Kucharzyk K."/>
            <person name="Murdoch R.W."/>
            <person name="Higgins S."/>
            <person name="Loffler F."/>
        </authorList>
    </citation>
    <scope>NUCLEOTIDE SEQUENCE</scope>
</reference>
<protein>
    <submittedName>
        <fullName evidence="2">Coenzyme A disulfide reductase</fullName>
        <ecNumber evidence="2">1.8.1.14</ecNumber>
    </submittedName>
</protein>
<dbReference type="Pfam" id="PF02852">
    <property type="entry name" value="Pyr_redox_dim"/>
    <property type="match status" value="1"/>
</dbReference>
<proteinExistence type="predicted"/>
<dbReference type="EC" id="1.8.1.14" evidence="2"/>
<dbReference type="InterPro" id="IPR050229">
    <property type="entry name" value="GlpE_sulfurtransferase"/>
</dbReference>
<name>A0A644Y341_9ZZZZ</name>
<dbReference type="AlphaFoldDB" id="A0A644Y341"/>
<organism evidence="2">
    <name type="scientific">bioreactor metagenome</name>
    <dbReference type="NCBI Taxonomy" id="1076179"/>
    <lineage>
        <taxon>unclassified sequences</taxon>
        <taxon>metagenomes</taxon>
        <taxon>ecological metagenomes</taxon>
    </lineage>
</organism>
<dbReference type="SMART" id="SM00450">
    <property type="entry name" value="RHOD"/>
    <property type="match status" value="1"/>
</dbReference>
<feature type="domain" description="Rhodanese" evidence="1">
    <location>
        <begin position="133"/>
        <end position="220"/>
    </location>
</feature>
<dbReference type="PANTHER" id="PTHR43031">
    <property type="entry name" value="FAD-DEPENDENT OXIDOREDUCTASE"/>
    <property type="match status" value="1"/>
</dbReference>
<dbReference type="EMBL" id="VSSQ01003928">
    <property type="protein sequence ID" value="MPM22972.1"/>
    <property type="molecule type" value="Genomic_DNA"/>
</dbReference>
<dbReference type="InterPro" id="IPR004099">
    <property type="entry name" value="Pyr_nucl-diS_OxRdtase_dimer"/>
</dbReference>
<dbReference type="GO" id="GO:0050451">
    <property type="term" value="F:CoA-disulfide reductase (NADPH) activity"/>
    <property type="evidence" value="ECO:0007669"/>
    <property type="project" value="UniProtKB-EC"/>
</dbReference>
<accession>A0A644Y341</accession>
<keyword evidence="2" id="KW-0560">Oxidoreductase</keyword>
<dbReference type="Gene3D" id="3.50.50.60">
    <property type="entry name" value="FAD/NAD(P)-binding domain"/>
    <property type="match status" value="1"/>
</dbReference>
<dbReference type="Pfam" id="PF00581">
    <property type="entry name" value="Rhodanese"/>
    <property type="match status" value="1"/>
</dbReference>
<dbReference type="SUPFAM" id="SSF55424">
    <property type="entry name" value="FAD/NAD-linked reductases, dimerisation (C-terminal) domain"/>
    <property type="match status" value="1"/>
</dbReference>
<dbReference type="InterPro" id="IPR001763">
    <property type="entry name" value="Rhodanese-like_dom"/>
</dbReference>